<dbReference type="InterPro" id="IPR008972">
    <property type="entry name" value="Cupredoxin"/>
</dbReference>
<evidence type="ECO:0000259" key="7">
    <source>
        <dbReference type="Pfam" id="PF07732"/>
    </source>
</evidence>
<dbReference type="InterPro" id="IPR045087">
    <property type="entry name" value="Cu-oxidase_fam"/>
</dbReference>
<reference evidence="8" key="1">
    <citation type="submission" date="2021-06" db="EMBL/GenBank/DDBJ databases">
        <authorList>
            <person name="Kallberg Y."/>
            <person name="Tangrot J."/>
            <person name="Rosling A."/>
        </authorList>
    </citation>
    <scope>NUCLEOTIDE SEQUENCE</scope>
    <source>
        <strain evidence="8">MA453B</strain>
    </source>
</reference>
<dbReference type="PROSITE" id="PS00079">
    <property type="entry name" value="MULTICOPPER_OXIDASE1"/>
    <property type="match status" value="2"/>
</dbReference>
<dbReference type="GO" id="GO:0005507">
    <property type="term" value="F:copper ion binding"/>
    <property type="evidence" value="ECO:0007669"/>
    <property type="project" value="InterPro"/>
</dbReference>
<dbReference type="InterPro" id="IPR011706">
    <property type="entry name" value="Cu-oxidase_C"/>
</dbReference>
<dbReference type="Proteomes" id="UP000789405">
    <property type="component" value="Unassembled WGS sequence"/>
</dbReference>
<gene>
    <name evidence="8" type="ORF">DERYTH_LOCUS10574</name>
</gene>
<evidence type="ECO:0000256" key="4">
    <source>
        <dbReference type="ARBA" id="ARBA00023008"/>
    </source>
</evidence>
<protein>
    <submittedName>
        <fullName evidence="8">4123_t:CDS:1</fullName>
    </submittedName>
</protein>
<dbReference type="FunFam" id="2.60.40.420:FF:000045">
    <property type="entry name" value="Laccase 2"/>
    <property type="match status" value="1"/>
</dbReference>
<dbReference type="GO" id="GO:0016491">
    <property type="term" value="F:oxidoreductase activity"/>
    <property type="evidence" value="ECO:0007669"/>
    <property type="project" value="UniProtKB-KW"/>
</dbReference>
<comment type="similarity">
    <text evidence="1">Belongs to the multicopper oxidase family.</text>
</comment>
<evidence type="ECO:0000256" key="3">
    <source>
        <dbReference type="ARBA" id="ARBA00023002"/>
    </source>
</evidence>
<evidence type="ECO:0000256" key="2">
    <source>
        <dbReference type="ARBA" id="ARBA00022723"/>
    </source>
</evidence>
<evidence type="ECO:0000256" key="1">
    <source>
        <dbReference type="ARBA" id="ARBA00010609"/>
    </source>
</evidence>
<feature type="domain" description="Plastocyanin-like" evidence="7">
    <location>
        <begin position="69"/>
        <end position="178"/>
    </location>
</feature>
<evidence type="ECO:0000259" key="5">
    <source>
        <dbReference type="Pfam" id="PF00394"/>
    </source>
</evidence>
<sequence>MPNIDIILERVDFDVETVQSPRINWYPYHSQSDECTYISSNMLKVLKPLPPTDGPVARCYNIELIIKELAPDGYTRLVWTVNGQYPAPVIQANYGDRLLINVTNKLGYPSSVHWHGIFQNGTNFYDGVVGMTQCAIPDGVSFLYNFTVQQYGTYWYHSHFLGQIVDGLKGPLIIHYRNDPYLGKYDFEYVMTLSDWYHTLSSDILKLFRAEDYKGFDPLPDSGEISGFGQYDCNTAPKNSTCNPNNKIATYVVRQGKKYRFRIINMSSLVHFILSIDDHPLTLFEVDGELIKPVTLNTIPINIGQRYSVILNAIKPIDVYQIRAKISICTPINNQTINYDTALNYNIMGILKYEGAKVKLPTSNAFFSNVSEECRDIDPNTLKSYYTRKLPQIIISRIDLMVSFGKTATGKKHALINNSSYVPNFNYPTNQRIIEGVNPFNLPQYDNAYVYECNTTDCDVTGVDIYIINNTSDPHPFHLHGHNFFVIYNGKSQTGLEPPRKSSTTVIRYFVNNPGAWYFHCHIHWHFEMGMSVQLIEKPSLLKNISIPNDVAALCNF</sequence>
<dbReference type="InterPro" id="IPR002355">
    <property type="entry name" value="Cu_oxidase_Cu_BS"/>
</dbReference>
<feature type="domain" description="Plastocyanin-like" evidence="5">
    <location>
        <begin position="188"/>
        <end position="355"/>
    </location>
</feature>
<dbReference type="Pfam" id="PF07732">
    <property type="entry name" value="Cu-oxidase_3"/>
    <property type="match status" value="1"/>
</dbReference>
<dbReference type="OrthoDB" id="2121828at2759"/>
<accession>A0A9N9E3B1</accession>
<proteinExistence type="inferred from homology"/>
<dbReference type="PANTHER" id="PTHR11709:SF511">
    <property type="entry name" value="LACCASE"/>
    <property type="match status" value="1"/>
</dbReference>
<keyword evidence="3" id="KW-0560">Oxidoreductase</keyword>
<evidence type="ECO:0000313" key="9">
    <source>
        <dbReference type="Proteomes" id="UP000789405"/>
    </source>
</evidence>
<dbReference type="AlphaFoldDB" id="A0A9N9E3B1"/>
<keyword evidence="9" id="KW-1185">Reference proteome</keyword>
<dbReference type="EMBL" id="CAJVPY010006205">
    <property type="protein sequence ID" value="CAG8658386.1"/>
    <property type="molecule type" value="Genomic_DNA"/>
</dbReference>
<feature type="domain" description="Plastocyanin-like" evidence="6">
    <location>
        <begin position="462"/>
        <end position="539"/>
    </location>
</feature>
<keyword evidence="4" id="KW-0186">Copper</keyword>
<evidence type="ECO:0000259" key="6">
    <source>
        <dbReference type="Pfam" id="PF07731"/>
    </source>
</evidence>
<dbReference type="InterPro" id="IPR001117">
    <property type="entry name" value="Cu-oxidase_2nd"/>
</dbReference>
<dbReference type="Gene3D" id="2.60.40.420">
    <property type="entry name" value="Cupredoxins - blue copper proteins"/>
    <property type="match status" value="3"/>
</dbReference>
<dbReference type="Pfam" id="PF07731">
    <property type="entry name" value="Cu-oxidase_2"/>
    <property type="match status" value="1"/>
</dbReference>
<keyword evidence="2" id="KW-0479">Metal-binding</keyword>
<dbReference type="InterPro" id="IPR033138">
    <property type="entry name" value="Cu_oxidase_CS"/>
</dbReference>
<dbReference type="SUPFAM" id="SSF49503">
    <property type="entry name" value="Cupredoxins"/>
    <property type="match status" value="3"/>
</dbReference>
<organism evidence="8 9">
    <name type="scientific">Dentiscutata erythropus</name>
    <dbReference type="NCBI Taxonomy" id="1348616"/>
    <lineage>
        <taxon>Eukaryota</taxon>
        <taxon>Fungi</taxon>
        <taxon>Fungi incertae sedis</taxon>
        <taxon>Mucoromycota</taxon>
        <taxon>Glomeromycotina</taxon>
        <taxon>Glomeromycetes</taxon>
        <taxon>Diversisporales</taxon>
        <taxon>Gigasporaceae</taxon>
        <taxon>Dentiscutata</taxon>
    </lineage>
</organism>
<dbReference type="Pfam" id="PF00394">
    <property type="entry name" value="Cu-oxidase"/>
    <property type="match status" value="1"/>
</dbReference>
<evidence type="ECO:0000313" key="8">
    <source>
        <dbReference type="EMBL" id="CAG8658386.1"/>
    </source>
</evidence>
<dbReference type="PANTHER" id="PTHR11709">
    <property type="entry name" value="MULTI-COPPER OXIDASE"/>
    <property type="match status" value="1"/>
</dbReference>
<name>A0A9N9E3B1_9GLOM</name>
<dbReference type="InterPro" id="IPR011707">
    <property type="entry name" value="Cu-oxidase-like_N"/>
</dbReference>
<dbReference type="PROSITE" id="PS00080">
    <property type="entry name" value="MULTICOPPER_OXIDASE2"/>
    <property type="match status" value="1"/>
</dbReference>
<comment type="caution">
    <text evidence="8">The sequence shown here is derived from an EMBL/GenBank/DDBJ whole genome shotgun (WGS) entry which is preliminary data.</text>
</comment>